<evidence type="ECO:0000256" key="1">
    <source>
        <dbReference type="SAM" id="SignalP"/>
    </source>
</evidence>
<evidence type="ECO:0000313" key="3">
    <source>
        <dbReference type="Proteomes" id="UP000642748"/>
    </source>
</evidence>
<comment type="caution">
    <text evidence="2">The sequence shown here is derived from an EMBL/GenBank/DDBJ whole genome shotgun (WGS) entry which is preliminary data.</text>
</comment>
<dbReference type="AlphaFoldDB" id="A0A8J3QYU3"/>
<accession>A0A8J3QYU3</accession>
<sequence>MLSTAVLAVVCTARSAAADTLPASHSFDLSAQVAKQPVLLEKEMQHPYWGGPVQAFAFDDVHHYLFVVQNHNVYDTYTADGVFQAYTDTLVINRIPTTGANAGQVIDGMTVPDAGHGSIGVVPVGSGSQIWLEGDPNGPADGPCAGQHVCDASNNTEIFGTEIDSFMYQPNAITTTTRPAGLVAHFAGSYHISVSSDPVHQRLAIRYWNASLNSFRVAVYNWNDVRDPALLRVSIPQTSFAQGFVLYGQYYYVLNGKCLPSDDGCTDSTQLIEMNLNSVGSSGQATVSQSAHTAALTTSLEGLSGEPEGIATHTDASGNIGLFFGFNSRLVADQNLPKVVSIVCKTGWLPHVVTPQPEGCPL</sequence>
<evidence type="ECO:0000313" key="2">
    <source>
        <dbReference type="EMBL" id="GIH19398.1"/>
    </source>
</evidence>
<keyword evidence="3" id="KW-1185">Reference proteome</keyword>
<protein>
    <submittedName>
        <fullName evidence="2">Uncharacterized protein</fullName>
    </submittedName>
</protein>
<feature type="chain" id="PRO_5035245016" evidence="1">
    <location>
        <begin position="19"/>
        <end position="362"/>
    </location>
</feature>
<organism evidence="2 3">
    <name type="scientific">Rugosimonospora africana</name>
    <dbReference type="NCBI Taxonomy" id="556532"/>
    <lineage>
        <taxon>Bacteria</taxon>
        <taxon>Bacillati</taxon>
        <taxon>Actinomycetota</taxon>
        <taxon>Actinomycetes</taxon>
        <taxon>Micromonosporales</taxon>
        <taxon>Micromonosporaceae</taxon>
        <taxon>Rugosimonospora</taxon>
    </lineage>
</organism>
<dbReference type="Proteomes" id="UP000642748">
    <property type="component" value="Unassembled WGS sequence"/>
</dbReference>
<dbReference type="EMBL" id="BONZ01000080">
    <property type="protein sequence ID" value="GIH19398.1"/>
    <property type="molecule type" value="Genomic_DNA"/>
</dbReference>
<name>A0A8J3QYU3_9ACTN</name>
<keyword evidence="1" id="KW-0732">Signal</keyword>
<gene>
    <name evidence="2" type="ORF">Raf01_75700</name>
</gene>
<reference evidence="2" key="1">
    <citation type="submission" date="2021-01" db="EMBL/GenBank/DDBJ databases">
        <title>Whole genome shotgun sequence of Rugosimonospora africana NBRC 104875.</title>
        <authorList>
            <person name="Komaki H."/>
            <person name="Tamura T."/>
        </authorList>
    </citation>
    <scope>NUCLEOTIDE SEQUENCE</scope>
    <source>
        <strain evidence="2">NBRC 104875</strain>
    </source>
</reference>
<feature type="signal peptide" evidence="1">
    <location>
        <begin position="1"/>
        <end position="18"/>
    </location>
</feature>
<proteinExistence type="predicted"/>